<evidence type="ECO:0008006" key="3">
    <source>
        <dbReference type="Google" id="ProtNLM"/>
    </source>
</evidence>
<accession>A0ABV8JX24</accession>
<protein>
    <recommendedName>
        <fullName evidence="3">Phage protein</fullName>
    </recommendedName>
</protein>
<dbReference type="EMBL" id="JBHSAM010000001">
    <property type="protein sequence ID" value="MFC4098166.1"/>
    <property type="molecule type" value="Genomic_DNA"/>
</dbReference>
<organism evidence="1 2">
    <name type="scientific">Paenibacillus xanthanilyticus</name>
    <dbReference type="NCBI Taxonomy" id="1783531"/>
    <lineage>
        <taxon>Bacteria</taxon>
        <taxon>Bacillati</taxon>
        <taxon>Bacillota</taxon>
        <taxon>Bacilli</taxon>
        <taxon>Bacillales</taxon>
        <taxon>Paenibacillaceae</taxon>
        <taxon>Paenibacillus</taxon>
    </lineage>
</organism>
<evidence type="ECO:0000313" key="2">
    <source>
        <dbReference type="Proteomes" id="UP001595715"/>
    </source>
</evidence>
<sequence>MIRYEIDDTVIEMQEARDGEETEFRIRLIQADPYAARMKDIQRLFEDNDDYTDALFYVYPDHTYKIIVRAEHYADLLTALFKAKLILSLAWEEE</sequence>
<dbReference type="RefSeq" id="WP_377716602.1">
    <property type="nucleotide sequence ID" value="NZ_JBHSAM010000001.1"/>
</dbReference>
<comment type="caution">
    <text evidence="1">The sequence shown here is derived from an EMBL/GenBank/DDBJ whole genome shotgun (WGS) entry which is preliminary data.</text>
</comment>
<dbReference type="Proteomes" id="UP001595715">
    <property type="component" value="Unassembled WGS sequence"/>
</dbReference>
<proteinExistence type="predicted"/>
<reference evidence="2" key="1">
    <citation type="journal article" date="2019" name="Int. J. Syst. Evol. Microbiol.">
        <title>The Global Catalogue of Microorganisms (GCM) 10K type strain sequencing project: providing services to taxonomists for standard genome sequencing and annotation.</title>
        <authorList>
            <consortium name="The Broad Institute Genomics Platform"/>
            <consortium name="The Broad Institute Genome Sequencing Center for Infectious Disease"/>
            <person name="Wu L."/>
            <person name="Ma J."/>
        </authorList>
    </citation>
    <scope>NUCLEOTIDE SEQUENCE [LARGE SCALE GENOMIC DNA]</scope>
    <source>
        <strain evidence="2">IBRC-M 10987</strain>
    </source>
</reference>
<keyword evidence="2" id="KW-1185">Reference proteome</keyword>
<gene>
    <name evidence="1" type="ORF">ACFOZ8_00660</name>
</gene>
<name>A0ABV8JX24_9BACL</name>
<evidence type="ECO:0000313" key="1">
    <source>
        <dbReference type="EMBL" id="MFC4098166.1"/>
    </source>
</evidence>